<dbReference type="Proteomes" id="UP000256431">
    <property type="component" value="Unassembled WGS sequence"/>
</dbReference>
<dbReference type="AlphaFoldDB" id="A0A3D8GXZ8"/>
<name>A0A3D8GXZ8_9GAMM</name>
<comment type="caution">
    <text evidence="1">The sequence shown here is derived from an EMBL/GenBank/DDBJ whole genome shotgun (WGS) entry which is preliminary data.</text>
</comment>
<protein>
    <submittedName>
        <fullName evidence="1">Uncharacterized protein</fullName>
    </submittedName>
</protein>
<proteinExistence type="predicted"/>
<evidence type="ECO:0000313" key="2">
    <source>
        <dbReference type="Proteomes" id="UP000256431"/>
    </source>
</evidence>
<reference evidence="1 2" key="1">
    <citation type="submission" date="2018-08" db="EMBL/GenBank/DDBJ databases">
        <title>Genome sequence of Marinobacter flavimaris KCTC 12185.</title>
        <authorList>
            <person name="Chun J."/>
            <person name="Kim B.-Y."/>
            <person name="Choi S.-B."/>
            <person name="Kwak M.-J."/>
        </authorList>
    </citation>
    <scope>NUCLEOTIDE SEQUENCE [LARGE SCALE GENOMIC DNA]</scope>
    <source>
        <strain evidence="1 2">KCTC 12185</strain>
    </source>
</reference>
<organism evidence="1 2">
    <name type="scientific">Marinobacter flavimaris</name>
    <dbReference type="NCBI Taxonomy" id="262076"/>
    <lineage>
        <taxon>Bacteria</taxon>
        <taxon>Pseudomonadati</taxon>
        <taxon>Pseudomonadota</taxon>
        <taxon>Gammaproteobacteria</taxon>
        <taxon>Pseudomonadales</taxon>
        <taxon>Marinobacteraceae</taxon>
        <taxon>Marinobacter</taxon>
    </lineage>
</organism>
<accession>A0A3D8GXZ8</accession>
<keyword evidence="2" id="KW-1185">Reference proteome</keyword>
<evidence type="ECO:0000313" key="1">
    <source>
        <dbReference type="EMBL" id="RDU39069.1"/>
    </source>
</evidence>
<gene>
    <name evidence="1" type="ORF">DXI23_20290</name>
</gene>
<sequence length="237" mass="27153">MDIDLTKPRDLPAEFTERLNRIENQCKNHEFSEQLVEHPEVSSLVRDIDQYCNENRIIGVHYTRAFPESISAQGLIVRSGEEIRREFLQRHGHRFSQAEISEIKARWSKYFDPRQSSARDGRIFFNFTEIELGQSGSEYLLDLYGGEQVSMCFELDEPLGTKLGAIGQPLVVRCALDPKLITTFIEHPWGKILVSSFHAAINPNAFRIDQDGYQEVPVKSVDVIEVRVITSGVTRKQ</sequence>
<dbReference type="RefSeq" id="WP_104272440.1">
    <property type="nucleotide sequence ID" value="NZ_PSSW01000021.1"/>
</dbReference>
<dbReference type="EMBL" id="QRDH01000019">
    <property type="protein sequence ID" value="RDU39069.1"/>
    <property type="molecule type" value="Genomic_DNA"/>
</dbReference>